<evidence type="ECO:0000313" key="3">
    <source>
        <dbReference type="EMBL" id="KPC51821.1"/>
    </source>
</evidence>
<comment type="caution">
    <text evidence="3">The sequence shown here is derived from an EMBL/GenBank/DDBJ whole genome shotgun (WGS) entry which is preliminary data.</text>
</comment>
<sequence>MKSLTKGLIVCAIMASSAVVAQQMTPTHFMSQQRKITLGQSIPLQFGVWKAVDDTAPLVQSAESESATAKLYSQILSRTYVNPQGDRIMLLIAYGEDQRDNGGRQLHRPDICYPAQGFAIHGVQQATLRTGAGAVPLTRLTGVNGRRIEPVTFWTTIGDQIAANPMDFKKRLWGYGFRGLVPDGSIVRVSTISADETRAYALENQFIDQMVSSTPQTAAVLGVAPEATS</sequence>
<proteinExistence type="predicted"/>
<keyword evidence="4" id="KW-1185">Reference proteome</keyword>
<name>A0A0N0XHL8_9NEIS</name>
<keyword evidence="1" id="KW-0732">Signal</keyword>
<dbReference type="OrthoDB" id="8583485at2"/>
<dbReference type="NCBIfam" id="NF045609">
    <property type="entry name" value="EpsI_type_B"/>
    <property type="match status" value="1"/>
</dbReference>
<reference evidence="3 4" key="1">
    <citation type="submission" date="2015-07" db="EMBL/GenBank/DDBJ databases">
        <title>Draft genome sequence of the Amantichitinum ursilacus IGB-41, a new chitin-degrading bacterium.</title>
        <authorList>
            <person name="Kirstahler P."/>
            <person name="Guenther M."/>
            <person name="Grumaz C."/>
            <person name="Rupp S."/>
            <person name="Zibek S."/>
            <person name="Sohn K."/>
        </authorList>
    </citation>
    <scope>NUCLEOTIDE SEQUENCE [LARGE SCALE GENOMIC DNA]</scope>
    <source>
        <strain evidence="3 4">IGB-41</strain>
    </source>
</reference>
<dbReference type="NCBIfam" id="TIGR02914">
    <property type="entry name" value="EpsI_fam"/>
    <property type="match status" value="1"/>
</dbReference>
<gene>
    <name evidence="3" type="ORF">WG78_15160</name>
</gene>
<accession>A0A0N0XHL8</accession>
<dbReference type="STRING" id="857265.WG78_15160"/>
<protein>
    <recommendedName>
        <fullName evidence="2">Methanolan biosynthesis EpsI domain-containing protein</fullName>
    </recommendedName>
</protein>
<evidence type="ECO:0000256" key="1">
    <source>
        <dbReference type="SAM" id="SignalP"/>
    </source>
</evidence>
<evidence type="ECO:0000259" key="2">
    <source>
        <dbReference type="Pfam" id="PF11984"/>
    </source>
</evidence>
<dbReference type="EMBL" id="LAQT01000013">
    <property type="protein sequence ID" value="KPC51821.1"/>
    <property type="molecule type" value="Genomic_DNA"/>
</dbReference>
<dbReference type="Proteomes" id="UP000037939">
    <property type="component" value="Unassembled WGS sequence"/>
</dbReference>
<dbReference type="RefSeq" id="WP_053938672.1">
    <property type="nucleotide sequence ID" value="NZ_LAQT01000013.1"/>
</dbReference>
<dbReference type="InterPro" id="IPR014263">
    <property type="entry name" value="Methanolan_biosynth_EpsI"/>
</dbReference>
<dbReference type="AlphaFoldDB" id="A0A0N0XHL8"/>
<organism evidence="3 4">
    <name type="scientific">Amantichitinum ursilacus</name>
    <dbReference type="NCBI Taxonomy" id="857265"/>
    <lineage>
        <taxon>Bacteria</taxon>
        <taxon>Pseudomonadati</taxon>
        <taxon>Pseudomonadota</taxon>
        <taxon>Betaproteobacteria</taxon>
        <taxon>Neisseriales</taxon>
        <taxon>Chitinibacteraceae</taxon>
        <taxon>Amantichitinum</taxon>
    </lineage>
</organism>
<dbReference type="InterPro" id="IPR054653">
    <property type="entry name" value="EpsI_type_B_pred"/>
</dbReference>
<feature type="domain" description="Methanolan biosynthesis EpsI" evidence="2">
    <location>
        <begin position="8"/>
        <end position="215"/>
    </location>
</feature>
<evidence type="ECO:0000313" key="4">
    <source>
        <dbReference type="Proteomes" id="UP000037939"/>
    </source>
</evidence>
<feature type="chain" id="PRO_5005862966" description="Methanolan biosynthesis EpsI domain-containing protein" evidence="1">
    <location>
        <begin position="22"/>
        <end position="229"/>
    </location>
</feature>
<feature type="signal peptide" evidence="1">
    <location>
        <begin position="1"/>
        <end position="21"/>
    </location>
</feature>
<dbReference type="Pfam" id="PF11984">
    <property type="entry name" value="DUF3485"/>
    <property type="match status" value="1"/>
</dbReference>